<dbReference type="RefSeq" id="WP_093240725.1">
    <property type="nucleotide sequence ID" value="NZ_FNQF01000003.1"/>
</dbReference>
<dbReference type="EMBL" id="FNQF01000003">
    <property type="protein sequence ID" value="SEA11993.1"/>
    <property type="molecule type" value="Genomic_DNA"/>
</dbReference>
<organism evidence="2 3">
    <name type="scientific">Psychroflexus halocasei</name>
    <dbReference type="NCBI Taxonomy" id="908615"/>
    <lineage>
        <taxon>Bacteria</taxon>
        <taxon>Pseudomonadati</taxon>
        <taxon>Bacteroidota</taxon>
        <taxon>Flavobacteriia</taxon>
        <taxon>Flavobacteriales</taxon>
        <taxon>Flavobacteriaceae</taxon>
        <taxon>Psychroflexus</taxon>
    </lineage>
</organism>
<name>A0A1H3YKI3_9FLAO</name>
<feature type="domain" description="DUF5683" evidence="1">
    <location>
        <begin position="48"/>
        <end position="191"/>
    </location>
</feature>
<dbReference type="STRING" id="908615.SAMN05421540_103176"/>
<dbReference type="Pfam" id="PF18935">
    <property type="entry name" value="DUF5683"/>
    <property type="match status" value="1"/>
</dbReference>
<accession>A0A1H3YKI3</accession>
<proteinExistence type="predicted"/>
<keyword evidence="3" id="KW-1185">Reference proteome</keyword>
<gene>
    <name evidence="2" type="ORF">SAMN05421540_103176</name>
</gene>
<dbReference type="Proteomes" id="UP000198820">
    <property type="component" value="Unassembled WGS sequence"/>
</dbReference>
<evidence type="ECO:0000313" key="3">
    <source>
        <dbReference type="Proteomes" id="UP000198820"/>
    </source>
</evidence>
<dbReference type="AlphaFoldDB" id="A0A1H3YKI3"/>
<evidence type="ECO:0000313" key="2">
    <source>
        <dbReference type="EMBL" id="SEA11993.1"/>
    </source>
</evidence>
<sequence length="193" mass="22360">MRRFLYLILLFGSLSYAQEKESDLKINKTEEKLKVEEKSFRADPFDALAPAKAAFYSAVIPGLGQVYNGSYWKVPIVYGAIGTSAYFYIHNDKEYNRYRDAYKRRLAGFEDDEFNGLLTKQNLIDAQKQFRKNREYSLLFIIGFYILNIVDANVDAHLNQFSITRDLSIQTKFEPNYLSGKPDYGLSLNIKLD</sequence>
<evidence type="ECO:0000259" key="1">
    <source>
        <dbReference type="Pfam" id="PF18935"/>
    </source>
</evidence>
<protein>
    <recommendedName>
        <fullName evidence="1">DUF5683 domain-containing protein</fullName>
    </recommendedName>
</protein>
<reference evidence="2 3" key="1">
    <citation type="submission" date="2016-10" db="EMBL/GenBank/DDBJ databases">
        <authorList>
            <person name="de Groot N.N."/>
        </authorList>
    </citation>
    <scope>NUCLEOTIDE SEQUENCE [LARGE SCALE GENOMIC DNA]</scope>
    <source>
        <strain evidence="2 3">DSM 23581</strain>
    </source>
</reference>
<dbReference type="InterPro" id="IPR043738">
    <property type="entry name" value="DUF5683"/>
</dbReference>